<dbReference type="Pfam" id="PF00884">
    <property type="entry name" value="Sulfatase"/>
    <property type="match status" value="1"/>
</dbReference>
<dbReference type="EMBL" id="FNNJ01000001">
    <property type="protein sequence ID" value="SDW32424.1"/>
    <property type="molecule type" value="Genomic_DNA"/>
</dbReference>
<dbReference type="GO" id="GO:0004065">
    <property type="term" value="F:arylsulfatase activity"/>
    <property type="evidence" value="ECO:0007669"/>
    <property type="project" value="TreeGrafter"/>
</dbReference>
<evidence type="ECO:0000256" key="1">
    <source>
        <dbReference type="ARBA" id="ARBA00008779"/>
    </source>
</evidence>
<dbReference type="Gene3D" id="3.30.1120.10">
    <property type="match status" value="1"/>
</dbReference>
<keyword evidence="3" id="KW-0732">Signal</keyword>
<organism evidence="5 6">
    <name type="scientific">Lutibacter oricola</name>
    <dbReference type="NCBI Taxonomy" id="762486"/>
    <lineage>
        <taxon>Bacteria</taxon>
        <taxon>Pseudomonadati</taxon>
        <taxon>Bacteroidota</taxon>
        <taxon>Flavobacteriia</taxon>
        <taxon>Flavobacteriales</taxon>
        <taxon>Flavobacteriaceae</taxon>
        <taxon>Lutibacter</taxon>
    </lineage>
</organism>
<dbReference type="AlphaFoldDB" id="A0A1H2SMW6"/>
<dbReference type="PANTHER" id="PTHR42693">
    <property type="entry name" value="ARYLSULFATASE FAMILY MEMBER"/>
    <property type="match status" value="1"/>
</dbReference>
<dbReference type="PANTHER" id="PTHR42693:SF53">
    <property type="entry name" value="ENDO-4-O-SULFATASE"/>
    <property type="match status" value="1"/>
</dbReference>
<dbReference type="STRING" id="762486.SAMN05444411_101484"/>
<keyword evidence="2" id="KW-0378">Hydrolase</keyword>
<feature type="chain" id="PRO_5011765064" evidence="3">
    <location>
        <begin position="21"/>
        <end position="528"/>
    </location>
</feature>
<dbReference type="Gene3D" id="3.40.720.10">
    <property type="entry name" value="Alkaline Phosphatase, subunit A"/>
    <property type="match status" value="1"/>
</dbReference>
<evidence type="ECO:0000313" key="6">
    <source>
        <dbReference type="Proteomes" id="UP000199595"/>
    </source>
</evidence>
<evidence type="ECO:0000256" key="3">
    <source>
        <dbReference type="SAM" id="SignalP"/>
    </source>
</evidence>
<dbReference type="RefSeq" id="WP_090119340.1">
    <property type="nucleotide sequence ID" value="NZ_FNNJ01000001.1"/>
</dbReference>
<dbReference type="Proteomes" id="UP000199595">
    <property type="component" value="Unassembled WGS sequence"/>
</dbReference>
<name>A0A1H2SMW6_9FLAO</name>
<keyword evidence="6" id="KW-1185">Reference proteome</keyword>
<dbReference type="InterPro" id="IPR000917">
    <property type="entry name" value="Sulfatase_N"/>
</dbReference>
<dbReference type="FunFam" id="3.40.720.10:FF:000047">
    <property type="entry name" value="Arylsulfatase"/>
    <property type="match status" value="1"/>
</dbReference>
<feature type="signal peptide" evidence="3">
    <location>
        <begin position="1"/>
        <end position="20"/>
    </location>
</feature>
<evidence type="ECO:0000313" key="5">
    <source>
        <dbReference type="EMBL" id="SDW32424.1"/>
    </source>
</evidence>
<dbReference type="CDD" id="cd16025">
    <property type="entry name" value="PAS_like"/>
    <property type="match status" value="1"/>
</dbReference>
<evidence type="ECO:0000259" key="4">
    <source>
        <dbReference type="Pfam" id="PF00884"/>
    </source>
</evidence>
<protein>
    <submittedName>
        <fullName evidence="5">Arylsulfatase</fullName>
    </submittedName>
</protein>
<gene>
    <name evidence="5" type="ORF">SAMN05444411_101484</name>
</gene>
<feature type="domain" description="Sulfatase N-terminal" evidence="4">
    <location>
        <begin position="22"/>
        <end position="422"/>
    </location>
</feature>
<dbReference type="SUPFAM" id="SSF53649">
    <property type="entry name" value="Alkaline phosphatase-like"/>
    <property type="match status" value="1"/>
</dbReference>
<dbReference type="OrthoDB" id="9803751at2"/>
<evidence type="ECO:0000256" key="2">
    <source>
        <dbReference type="ARBA" id="ARBA00022801"/>
    </source>
</evidence>
<sequence length="528" mass="60370">MKRKLNILLLLLAVQLFAQKQPNIVLIMADDMGFSDIGCYGGEIKTPNLDKLAENGVRFTQFYNNARCCPTRAALLTGLYPHQVGVGGMVGHGYGDLNNKCVTIAEALKTNGYATYMTGKWHVADSNTNDDIHNWPIQRGFDKFYGTIKGVGSYFDPYTLTNNNENVKLKPDDKFYYTDAISDSTVTFLDKHFKQKANKPFFFYVAYTAPHWPLHALEKDIAKYEGVFDKGWDVLREERLVRMKKMGIIPKNTKLSQRDFRATEWNSVENKEWEIQRMKTYAAQIDNMDQGIGRIIDKLKKEGEFENTLIIFLSDNGGCAETLQGVEKWVSEKEVTVTLKGKKVTPGNVSNLMSGPATTYMSYGESWANLSNTPYRKFKKSGHEGGVATPFIMHWPKKLKKKNVLKKDVASIIDVLPTIVDISNTSYPLSYNGNKIQPMEGLSLMPVFKGENLNRDEWFMEHGSNKAYRKGNWKVAWSKDKDGKKWELFNLKKDPTEQIDVAVKYPKRLSEMKARWFEWGKRVKVVKK</sequence>
<proteinExistence type="inferred from homology"/>
<dbReference type="InterPro" id="IPR017850">
    <property type="entry name" value="Alkaline_phosphatase_core_sf"/>
</dbReference>
<accession>A0A1H2SMW6</accession>
<comment type="similarity">
    <text evidence="1">Belongs to the sulfatase family.</text>
</comment>
<dbReference type="InterPro" id="IPR050738">
    <property type="entry name" value="Sulfatase"/>
</dbReference>
<reference evidence="5 6" key="1">
    <citation type="submission" date="2016-10" db="EMBL/GenBank/DDBJ databases">
        <authorList>
            <person name="de Groot N.N."/>
        </authorList>
    </citation>
    <scope>NUCLEOTIDE SEQUENCE [LARGE SCALE GENOMIC DNA]</scope>
    <source>
        <strain evidence="5 6">DSM 24956</strain>
    </source>
</reference>